<accession>A0A915IWC0</accession>
<protein>
    <submittedName>
        <fullName evidence="2">Uncharacterized protein</fullName>
    </submittedName>
</protein>
<dbReference type="Proteomes" id="UP000887565">
    <property type="component" value="Unplaced"/>
</dbReference>
<sequence length="70" mass="8237">MESKGIASILLNKVRQKRWPFPKVLKPYLEINIELNEYGGNHWLWTHINDNFVAYVGNGNFPLSMFEQKT</sequence>
<evidence type="ECO:0000313" key="1">
    <source>
        <dbReference type="Proteomes" id="UP000887565"/>
    </source>
</evidence>
<dbReference type="AlphaFoldDB" id="A0A915IWC0"/>
<reference evidence="2" key="1">
    <citation type="submission" date="2022-11" db="UniProtKB">
        <authorList>
            <consortium name="WormBaseParasite"/>
        </authorList>
    </citation>
    <scope>IDENTIFICATION</scope>
</reference>
<evidence type="ECO:0000313" key="2">
    <source>
        <dbReference type="WBParaSite" id="nRc.2.0.1.t18122-RA"/>
    </source>
</evidence>
<name>A0A915IWC0_ROMCU</name>
<organism evidence="1 2">
    <name type="scientific">Romanomermis culicivorax</name>
    <name type="common">Nematode worm</name>
    <dbReference type="NCBI Taxonomy" id="13658"/>
    <lineage>
        <taxon>Eukaryota</taxon>
        <taxon>Metazoa</taxon>
        <taxon>Ecdysozoa</taxon>
        <taxon>Nematoda</taxon>
        <taxon>Enoplea</taxon>
        <taxon>Dorylaimia</taxon>
        <taxon>Mermithida</taxon>
        <taxon>Mermithoidea</taxon>
        <taxon>Mermithidae</taxon>
        <taxon>Romanomermis</taxon>
    </lineage>
</organism>
<keyword evidence="1" id="KW-1185">Reference proteome</keyword>
<dbReference type="WBParaSite" id="nRc.2.0.1.t18122-RA">
    <property type="protein sequence ID" value="nRc.2.0.1.t18122-RA"/>
    <property type="gene ID" value="nRc.2.0.1.g18122"/>
</dbReference>
<proteinExistence type="predicted"/>